<evidence type="ECO:0000256" key="1">
    <source>
        <dbReference type="ARBA" id="ARBA00004141"/>
    </source>
</evidence>
<reference evidence="9 10" key="1">
    <citation type="submission" date="2018-11" db="EMBL/GenBank/DDBJ databases">
        <title>Sequencing the genomes of 1000 actinobacteria strains.</title>
        <authorList>
            <person name="Klenk H.-P."/>
        </authorList>
    </citation>
    <scope>NUCLEOTIDE SEQUENCE [LARGE SCALE GENOMIC DNA]</scope>
    <source>
        <strain evidence="9 10">DSM 14012</strain>
    </source>
</reference>
<keyword evidence="6 8" id="KW-0472">Membrane</keyword>
<keyword evidence="4" id="KW-0125">Carotenoid biosynthesis</keyword>
<evidence type="ECO:0000313" key="10">
    <source>
        <dbReference type="Proteomes" id="UP000266915"/>
    </source>
</evidence>
<dbReference type="GO" id="GO:0016117">
    <property type="term" value="P:carotenoid biosynthetic process"/>
    <property type="evidence" value="ECO:0007669"/>
    <property type="project" value="UniProtKB-KW"/>
</dbReference>
<protein>
    <submittedName>
        <fullName evidence="9">Lycopene cyclase domain-containing protein</fullName>
    </submittedName>
</protein>
<comment type="subcellular location">
    <subcellularLocation>
        <location evidence="1">Membrane</location>
        <topology evidence="1">Multi-pass membrane protein</topology>
    </subcellularLocation>
</comment>
<keyword evidence="5 8" id="KW-1133">Transmembrane helix</keyword>
<evidence type="ECO:0000256" key="2">
    <source>
        <dbReference type="ARBA" id="ARBA00004829"/>
    </source>
</evidence>
<keyword evidence="3 8" id="KW-0812">Transmembrane</keyword>
<evidence type="ECO:0000256" key="6">
    <source>
        <dbReference type="ARBA" id="ARBA00023136"/>
    </source>
</evidence>
<feature type="transmembrane region" description="Helical" evidence="8">
    <location>
        <begin position="35"/>
        <end position="60"/>
    </location>
</feature>
<gene>
    <name evidence="9" type="ORF">EDD42_0568</name>
</gene>
<organism evidence="9 10">
    <name type="scientific">Plantibacter flavus</name>
    <dbReference type="NCBI Taxonomy" id="150123"/>
    <lineage>
        <taxon>Bacteria</taxon>
        <taxon>Bacillati</taxon>
        <taxon>Actinomycetota</taxon>
        <taxon>Actinomycetes</taxon>
        <taxon>Micrococcales</taxon>
        <taxon>Microbacteriaceae</taxon>
        <taxon>Plantibacter</taxon>
    </lineage>
</organism>
<evidence type="ECO:0000256" key="7">
    <source>
        <dbReference type="ARBA" id="ARBA00023235"/>
    </source>
</evidence>
<keyword evidence="7" id="KW-0413">Isomerase</keyword>
<evidence type="ECO:0000256" key="3">
    <source>
        <dbReference type="ARBA" id="ARBA00022692"/>
    </source>
</evidence>
<proteinExistence type="predicted"/>
<dbReference type="GO" id="GO:0016020">
    <property type="term" value="C:membrane"/>
    <property type="evidence" value="ECO:0007669"/>
    <property type="project" value="UniProtKB-SubCell"/>
</dbReference>
<feature type="transmembrane region" description="Helical" evidence="8">
    <location>
        <begin position="6"/>
        <end position="23"/>
    </location>
</feature>
<dbReference type="NCBIfam" id="TIGR03462">
    <property type="entry name" value="CarR_dom_SF"/>
    <property type="match status" value="1"/>
</dbReference>
<dbReference type="GO" id="GO:0045436">
    <property type="term" value="F:lycopene beta cyclase activity"/>
    <property type="evidence" value="ECO:0007669"/>
    <property type="project" value="UniProtKB-ARBA"/>
</dbReference>
<evidence type="ECO:0000313" key="9">
    <source>
        <dbReference type="EMBL" id="ROR80527.1"/>
    </source>
</evidence>
<dbReference type="EMBL" id="RKHL01000001">
    <property type="protein sequence ID" value="ROR80527.1"/>
    <property type="molecule type" value="Genomic_DNA"/>
</dbReference>
<comment type="pathway">
    <text evidence="2">Carotenoid biosynthesis.</text>
</comment>
<dbReference type="RefSeq" id="WP_085511975.1">
    <property type="nucleotide sequence ID" value="NZ_FXAP01000003.1"/>
</dbReference>
<dbReference type="Proteomes" id="UP000266915">
    <property type="component" value="Unassembled WGS sequence"/>
</dbReference>
<keyword evidence="10" id="KW-1185">Reference proteome</keyword>
<dbReference type="GO" id="GO:0016872">
    <property type="term" value="F:intramolecular lyase activity"/>
    <property type="evidence" value="ECO:0007669"/>
    <property type="project" value="InterPro"/>
</dbReference>
<name>A0A3N2BZ63_9MICO</name>
<accession>A0A3N2BZ63</accession>
<feature type="transmembrane region" description="Helical" evidence="8">
    <location>
        <begin position="80"/>
        <end position="97"/>
    </location>
</feature>
<evidence type="ECO:0000256" key="4">
    <source>
        <dbReference type="ARBA" id="ARBA00022746"/>
    </source>
</evidence>
<evidence type="ECO:0000256" key="8">
    <source>
        <dbReference type="SAM" id="Phobius"/>
    </source>
</evidence>
<evidence type="ECO:0000256" key="5">
    <source>
        <dbReference type="ARBA" id="ARBA00022989"/>
    </source>
</evidence>
<comment type="caution">
    <text evidence="9">The sequence shown here is derived from an EMBL/GenBank/DDBJ whole genome shotgun (WGS) entry which is preliminary data.</text>
</comment>
<dbReference type="AlphaFoldDB" id="A0A3N2BZ63"/>
<dbReference type="InterPro" id="IPR017825">
    <property type="entry name" value="Lycopene_cyclase_dom"/>
</dbReference>
<sequence length="117" mass="13117">MGLLYLLALLVSITGMVMLDRRFRLFFWADRRRAAIILPIGVVFFLVWDLLGIGTGIFFRGETSFMTGLQVAPELPIEEVFFLTLLCYLTMNLFGAARHTLGRVSRRGTGAAEVSGR</sequence>